<dbReference type="Proteomes" id="UP000012073">
    <property type="component" value="Unassembled WGS sequence"/>
</dbReference>
<gene>
    <name evidence="1" type="ORF">CHC_T00007893001</name>
</gene>
<evidence type="ECO:0000313" key="1">
    <source>
        <dbReference type="EMBL" id="CDF77377.1"/>
    </source>
</evidence>
<dbReference type="EMBL" id="HG001523">
    <property type="protein sequence ID" value="CDF77377.1"/>
    <property type="molecule type" value="Genomic_DNA"/>
</dbReference>
<dbReference type="PROSITE" id="PS51257">
    <property type="entry name" value="PROKAR_LIPOPROTEIN"/>
    <property type="match status" value="1"/>
</dbReference>
<organism evidence="1 2">
    <name type="scientific">Chondrus crispus</name>
    <name type="common">Carrageen Irish moss</name>
    <name type="synonym">Polymorpha crispa</name>
    <dbReference type="NCBI Taxonomy" id="2769"/>
    <lineage>
        <taxon>Eukaryota</taxon>
        <taxon>Rhodophyta</taxon>
        <taxon>Florideophyceae</taxon>
        <taxon>Rhodymeniophycidae</taxon>
        <taxon>Gigartinales</taxon>
        <taxon>Gigartinaceae</taxon>
        <taxon>Chondrus</taxon>
    </lineage>
</organism>
<dbReference type="RefSeq" id="XP_005712251.1">
    <property type="nucleotide sequence ID" value="XM_005712194.1"/>
</dbReference>
<dbReference type="KEGG" id="ccp:CHC_T00007893001"/>
<protein>
    <submittedName>
        <fullName evidence="1">Uncharacterized protein</fullName>
    </submittedName>
</protein>
<dbReference type="Gramene" id="CDF77377">
    <property type="protein sequence ID" value="CDF77377"/>
    <property type="gene ID" value="CHC_T00007893001"/>
</dbReference>
<dbReference type="AlphaFoldDB" id="S0F342"/>
<proteinExistence type="predicted"/>
<sequence length="44" mass="5134">MCQYRFQTETKGVVYLNPKYGSNSAHLYSSFTTGCRHYFTTITM</sequence>
<keyword evidence="2" id="KW-1185">Reference proteome</keyword>
<accession>S0F342</accession>
<dbReference type="GeneID" id="17319969"/>
<name>S0F342_CHOCR</name>
<reference evidence="2" key="1">
    <citation type="journal article" date="2013" name="Proc. Natl. Acad. Sci. U.S.A.">
        <title>Genome structure and metabolic features in the red seaweed Chondrus crispus shed light on evolution of the Archaeplastida.</title>
        <authorList>
            <person name="Collen J."/>
            <person name="Porcel B."/>
            <person name="Carre W."/>
            <person name="Ball S.G."/>
            <person name="Chaparro C."/>
            <person name="Tonon T."/>
            <person name="Barbeyron T."/>
            <person name="Michel G."/>
            <person name="Noel B."/>
            <person name="Valentin K."/>
            <person name="Elias M."/>
            <person name="Artiguenave F."/>
            <person name="Arun A."/>
            <person name="Aury J.M."/>
            <person name="Barbosa-Neto J.F."/>
            <person name="Bothwell J.H."/>
            <person name="Bouget F.Y."/>
            <person name="Brillet L."/>
            <person name="Cabello-Hurtado F."/>
            <person name="Capella-Gutierrez S."/>
            <person name="Charrier B."/>
            <person name="Cladiere L."/>
            <person name="Cock J.M."/>
            <person name="Coelho S.M."/>
            <person name="Colleoni C."/>
            <person name="Czjzek M."/>
            <person name="Da Silva C."/>
            <person name="Delage L."/>
            <person name="Denoeud F."/>
            <person name="Deschamps P."/>
            <person name="Dittami S.M."/>
            <person name="Gabaldon T."/>
            <person name="Gachon C.M."/>
            <person name="Groisillier A."/>
            <person name="Herve C."/>
            <person name="Jabbari K."/>
            <person name="Katinka M."/>
            <person name="Kloareg B."/>
            <person name="Kowalczyk N."/>
            <person name="Labadie K."/>
            <person name="Leblanc C."/>
            <person name="Lopez P.J."/>
            <person name="McLachlan D.H."/>
            <person name="Meslet-Cladiere L."/>
            <person name="Moustafa A."/>
            <person name="Nehr Z."/>
            <person name="Nyvall Collen P."/>
            <person name="Panaud O."/>
            <person name="Partensky F."/>
            <person name="Poulain J."/>
            <person name="Rensing S.A."/>
            <person name="Rousvoal S."/>
            <person name="Samson G."/>
            <person name="Symeonidi A."/>
            <person name="Weissenbach J."/>
            <person name="Zambounis A."/>
            <person name="Wincker P."/>
            <person name="Boyen C."/>
        </authorList>
    </citation>
    <scope>NUCLEOTIDE SEQUENCE [LARGE SCALE GENOMIC DNA]</scope>
    <source>
        <strain evidence="2">cv. Stackhouse</strain>
    </source>
</reference>
<evidence type="ECO:0000313" key="2">
    <source>
        <dbReference type="Proteomes" id="UP000012073"/>
    </source>
</evidence>